<dbReference type="EMBL" id="JAWDJW010003704">
    <property type="protein sequence ID" value="KAK3076666.1"/>
    <property type="molecule type" value="Genomic_DNA"/>
</dbReference>
<evidence type="ECO:0000313" key="1">
    <source>
        <dbReference type="EMBL" id="KAK3076666.1"/>
    </source>
</evidence>
<gene>
    <name evidence="1" type="ORF">LTS18_012396</name>
</gene>
<name>A0ACC3DJ84_9PEZI</name>
<comment type="caution">
    <text evidence="1">The sequence shown here is derived from an EMBL/GenBank/DDBJ whole genome shotgun (WGS) entry which is preliminary data.</text>
</comment>
<keyword evidence="2" id="KW-1185">Reference proteome</keyword>
<dbReference type="Proteomes" id="UP001186974">
    <property type="component" value="Unassembled WGS sequence"/>
</dbReference>
<sequence length="165" mass="19112">RPANLSANWRPRRMEYDTDSDSSIWGDDMLYDADELDALPRGGDTSDVEPEPEPELERHSNLTRGRSVKRLLGLDGFRGSGGFLIGNSLGVERAGTNRRRHYISLPARLRVGTADTSGGENQGEGYERERIRRRWIGTRVREWRAERRRRELKKRIGVRFYVDKR</sequence>
<organism evidence="1 2">
    <name type="scientific">Coniosporium uncinatum</name>
    <dbReference type="NCBI Taxonomy" id="93489"/>
    <lineage>
        <taxon>Eukaryota</taxon>
        <taxon>Fungi</taxon>
        <taxon>Dikarya</taxon>
        <taxon>Ascomycota</taxon>
        <taxon>Pezizomycotina</taxon>
        <taxon>Dothideomycetes</taxon>
        <taxon>Dothideomycetes incertae sedis</taxon>
        <taxon>Coniosporium</taxon>
    </lineage>
</organism>
<evidence type="ECO:0000313" key="2">
    <source>
        <dbReference type="Proteomes" id="UP001186974"/>
    </source>
</evidence>
<reference evidence="1" key="1">
    <citation type="submission" date="2024-09" db="EMBL/GenBank/DDBJ databases">
        <title>Black Yeasts Isolated from many extreme environments.</title>
        <authorList>
            <person name="Coleine C."/>
            <person name="Stajich J.E."/>
            <person name="Selbmann L."/>
        </authorList>
    </citation>
    <scope>NUCLEOTIDE SEQUENCE</scope>
    <source>
        <strain evidence="1">CCFEE 5737</strain>
    </source>
</reference>
<proteinExistence type="predicted"/>
<feature type="non-terminal residue" evidence="1">
    <location>
        <position position="1"/>
    </location>
</feature>
<protein>
    <submittedName>
        <fullName evidence="1">Uncharacterized protein</fullName>
    </submittedName>
</protein>
<accession>A0ACC3DJ84</accession>